<accession>A0A286DS38</accession>
<sequence>MKLVNNPFAAARVRNANTLRKLNFRKPAPRIPQVNPEKVYRTDSLGYGRTTRHSDFELCPSAK</sequence>
<organism evidence="2 3">
    <name type="scientific">Candidatus Pantoea floridensis</name>
    <dbReference type="NCBI Taxonomy" id="1938870"/>
    <lineage>
        <taxon>Bacteria</taxon>
        <taxon>Pseudomonadati</taxon>
        <taxon>Pseudomonadota</taxon>
        <taxon>Gammaproteobacteria</taxon>
        <taxon>Enterobacterales</taxon>
        <taxon>Erwiniaceae</taxon>
        <taxon>Pantoea</taxon>
    </lineage>
</organism>
<dbReference type="EMBL" id="OCMY01000004">
    <property type="protein sequence ID" value="SOD61433.1"/>
    <property type="molecule type" value="Genomic_DNA"/>
</dbReference>
<evidence type="ECO:0000313" key="3">
    <source>
        <dbReference type="Proteomes" id="UP000219271"/>
    </source>
</evidence>
<evidence type="ECO:0000313" key="2">
    <source>
        <dbReference type="EMBL" id="SOD61433.1"/>
    </source>
</evidence>
<proteinExistence type="predicted"/>
<gene>
    <name evidence="2" type="ORF">SAMN06273570_5132</name>
</gene>
<evidence type="ECO:0000256" key="1">
    <source>
        <dbReference type="SAM" id="MobiDB-lite"/>
    </source>
</evidence>
<keyword evidence="3" id="KW-1185">Reference proteome</keyword>
<dbReference type="AlphaFoldDB" id="A0A286DS38"/>
<reference evidence="3" key="1">
    <citation type="submission" date="2017-09" db="EMBL/GenBank/DDBJ databases">
        <authorList>
            <person name="Varghese N."/>
            <person name="Submissions S."/>
        </authorList>
    </citation>
    <scope>NUCLEOTIDE SEQUENCE [LARGE SCALE GENOMIC DNA]</scope>
    <source>
        <strain evidence="3">JKS000234</strain>
    </source>
</reference>
<dbReference type="Proteomes" id="UP000219271">
    <property type="component" value="Unassembled WGS sequence"/>
</dbReference>
<protein>
    <submittedName>
        <fullName evidence="2">Uncharacterized protein</fullName>
    </submittedName>
</protein>
<name>A0A286DS38_9GAMM</name>
<feature type="region of interest" description="Disordered" evidence="1">
    <location>
        <begin position="27"/>
        <end position="63"/>
    </location>
</feature>